<dbReference type="Pfam" id="PF09278">
    <property type="entry name" value="MerR-DNA-bind"/>
    <property type="match status" value="1"/>
</dbReference>
<name>A0A7X6QM33_9MICC</name>
<keyword evidence="8" id="KW-1185">Reference proteome</keyword>
<accession>A0A7X6QM33</accession>
<dbReference type="InterPro" id="IPR015358">
    <property type="entry name" value="Tscrpt_reg_MerR_DNA-bd"/>
</dbReference>
<dbReference type="InterPro" id="IPR009061">
    <property type="entry name" value="DNA-bd_dom_put_sf"/>
</dbReference>
<dbReference type="PANTHER" id="PTHR30204">
    <property type="entry name" value="REDOX-CYCLING DRUG-SENSING TRANSCRIPTIONAL ACTIVATOR SOXR"/>
    <property type="match status" value="1"/>
</dbReference>
<dbReference type="PRINTS" id="PR00040">
    <property type="entry name" value="HTHMERR"/>
</dbReference>
<dbReference type="GO" id="GO:0003700">
    <property type="term" value="F:DNA-binding transcription factor activity"/>
    <property type="evidence" value="ECO:0007669"/>
    <property type="project" value="InterPro"/>
</dbReference>
<comment type="caution">
    <text evidence="7">The sequence shown here is derived from an EMBL/GenBank/DDBJ whole genome shotgun (WGS) entry which is preliminary data.</text>
</comment>
<dbReference type="SUPFAM" id="SSF46955">
    <property type="entry name" value="Putative DNA-binding domain"/>
    <property type="match status" value="1"/>
</dbReference>
<dbReference type="PANTHER" id="PTHR30204:SF69">
    <property type="entry name" value="MERR-FAMILY TRANSCRIPTIONAL REGULATOR"/>
    <property type="match status" value="1"/>
</dbReference>
<dbReference type="PROSITE" id="PS50937">
    <property type="entry name" value="HTH_MERR_2"/>
    <property type="match status" value="1"/>
</dbReference>
<keyword evidence="1" id="KW-0678">Repressor</keyword>
<evidence type="ECO:0000256" key="1">
    <source>
        <dbReference type="ARBA" id="ARBA00022491"/>
    </source>
</evidence>
<keyword evidence="2" id="KW-0805">Transcription regulation</keyword>
<evidence type="ECO:0000313" key="8">
    <source>
        <dbReference type="Proteomes" id="UP000544090"/>
    </source>
</evidence>
<dbReference type="Gene3D" id="1.10.1660.10">
    <property type="match status" value="1"/>
</dbReference>
<dbReference type="Proteomes" id="UP000544090">
    <property type="component" value="Unassembled WGS sequence"/>
</dbReference>
<dbReference type="SMART" id="SM00422">
    <property type="entry name" value="HTH_MERR"/>
    <property type="match status" value="1"/>
</dbReference>
<gene>
    <name evidence="7" type="ORF">HGG74_17945</name>
</gene>
<evidence type="ECO:0000313" key="7">
    <source>
        <dbReference type="EMBL" id="NKX56371.1"/>
    </source>
</evidence>
<dbReference type="GO" id="GO:0003677">
    <property type="term" value="F:DNA binding"/>
    <property type="evidence" value="ECO:0007669"/>
    <property type="project" value="UniProtKB-KW"/>
</dbReference>
<keyword evidence="4" id="KW-0804">Transcription</keyword>
<evidence type="ECO:0000256" key="4">
    <source>
        <dbReference type="ARBA" id="ARBA00023163"/>
    </source>
</evidence>
<protein>
    <submittedName>
        <fullName evidence="7">MerR family DNA-binding protein</fullName>
    </submittedName>
</protein>
<dbReference type="AlphaFoldDB" id="A0A7X6QM33"/>
<keyword evidence="3 7" id="KW-0238">DNA-binding</keyword>
<proteinExistence type="predicted"/>
<dbReference type="EMBL" id="JAAZSQ010000023">
    <property type="protein sequence ID" value="NKX56371.1"/>
    <property type="molecule type" value="Genomic_DNA"/>
</dbReference>
<evidence type="ECO:0000259" key="6">
    <source>
        <dbReference type="PROSITE" id="PS50937"/>
    </source>
</evidence>
<feature type="coiled-coil region" evidence="5">
    <location>
        <begin position="90"/>
        <end position="120"/>
    </location>
</feature>
<evidence type="ECO:0000256" key="2">
    <source>
        <dbReference type="ARBA" id="ARBA00023015"/>
    </source>
</evidence>
<dbReference type="RefSeq" id="WP_168488584.1">
    <property type="nucleotide sequence ID" value="NZ_JAAZSQ010000023.1"/>
</dbReference>
<evidence type="ECO:0000256" key="3">
    <source>
        <dbReference type="ARBA" id="ARBA00023125"/>
    </source>
</evidence>
<organism evidence="7 8">
    <name type="scientific">Arthrobacter mobilis</name>
    <dbReference type="NCBI Taxonomy" id="2724944"/>
    <lineage>
        <taxon>Bacteria</taxon>
        <taxon>Bacillati</taxon>
        <taxon>Actinomycetota</taxon>
        <taxon>Actinomycetes</taxon>
        <taxon>Micrococcales</taxon>
        <taxon>Micrococcaceae</taxon>
        <taxon>Arthrobacter</taxon>
    </lineage>
</organism>
<dbReference type="PROSITE" id="PS00552">
    <property type="entry name" value="HTH_MERR_1"/>
    <property type="match status" value="1"/>
</dbReference>
<keyword evidence="5" id="KW-0175">Coiled coil</keyword>
<dbReference type="InterPro" id="IPR047057">
    <property type="entry name" value="MerR_fam"/>
</dbReference>
<feature type="domain" description="HTH merR-type" evidence="6">
    <location>
        <begin position="9"/>
        <end position="78"/>
    </location>
</feature>
<dbReference type="InterPro" id="IPR000551">
    <property type="entry name" value="MerR-type_HTH_dom"/>
</dbReference>
<reference evidence="7 8" key="1">
    <citation type="submission" date="2020-04" db="EMBL/GenBank/DDBJ databases">
        <title>Arthrobacter sp. nov.</title>
        <authorList>
            <person name="Liu S."/>
        </authorList>
    </citation>
    <scope>NUCLEOTIDE SEQUENCE [LARGE SCALE GENOMIC DNA]</scope>
    <source>
        <strain evidence="7 8">E918</strain>
    </source>
</reference>
<evidence type="ECO:0000256" key="5">
    <source>
        <dbReference type="SAM" id="Coils"/>
    </source>
</evidence>
<dbReference type="Pfam" id="PF00376">
    <property type="entry name" value="MerR"/>
    <property type="match status" value="1"/>
</dbReference>
<sequence length="133" mass="14386">MAEVRQRLVLRVGELAKAVGISPDAVRYYEHLGLLQPAERTAGGYRMYPAGAVDRVRFIQGCQRLGLRLGDIADLLAVRDTGRCPCEPAASLLHRRIAELDRELARLAALRADLAAMADRLPGGNCPDPAPGT</sequence>